<accession>M2UZD2</accession>
<dbReference type="OrthoDB" id="9805728at2"/>
<evidence type="ECO:0000313" key="3">
    <source>
        <dbReference type="Proteomes" id="UP000011700"/>
    </source>
</evidence>
<evidence type="ECO:0000259" key="1">
    <source>
        <dbReference type="Pfam" id="PF12706"/>
    </source>
</evidence>
<dbReference type="PANTHER" id="PTHR15032:SF4">
    <property type="entry name" value="N-ACYL-PHOSPHATIDYLETHANOLAMINE-HYDROLYZING PHOSPHOLIPASE D"/>
    <property type="match status" value="1"/>
</dbReference>
<dbReference type="SUPFAM" id="SSF56281">
    <property type="entry name" value="Metallo-hydrolase/oxidoreductase"/>
    <property type="match status" value="1"/>
</dbReference>
<dbReference type="AlphaFoldDB" id="M2UZD2"/>
<reference evidence="2 3" key="1">
    <citation type="journal article" date="2013" name="Genome Announc.">
        <title>Draft Genome of Pseudomonas stutzeri Strain NF13, a Nitrogen Fixer Isolated from the Galapagos Rift Hydrothermal Vent.</title>
        <authorList>
            <person name="Pena A."/>
            <person name="Busquets A."/>
            <person name="Gomila M."/>
            <person name="Mayol J."/>
            <person name="Bosch R."/>
            <person name="Nogales B."/>
            <person name="Garcia-Valdes E."/>
            <person name="Bennasar A."/>
            <person name="Lalucat J."/>
        </authorList>
    </citation>
    <scope>NUCLEOTIDE SEQUENCE [LARGE SCALE GENOMIC DNA]</scope>
    <source>
        <strain evidence="2 3">NF13</strain>
    </source>
</reference>
<name>M2UZD2_STUST</name>
<organism evidence="2 3">
    <name type="scientific">Stutzerimonas stutzeri NF13</name>
    <dbReference type="NCBI Taxonomy" id="1212548"/>
    <lineage>
        <taxon>Bacteria</taxon>
        <taxon>Pseudomonadati</taxon>
        <taxon>Pseudomonadota</taxon>
        <taxon>Gammaproteobacteria</taxon>
        <taxon>Pseudomonadales</taxon>
        <taxon>Pseudomonadaceae</taxon>
        <taxon>Stutzerimonas</taxon>
    </lineage>
</organism>
<sequence length="403" mass="44788">MKKFCSRFLMICAGIVVLGGIGIAAYLQHPLFGALPSGEWLERIARSPNHADGAFHNQIDTPMRTTEQPEWSMWLETIFGEKGQPRPPGTIPAIKTDLGALDPAQDLVIWLGHSSYFVQLAGQRILIDPVFSSNAAPVPRANLAFEGTSLYTAQDMPKIDVLLVTHDHYDHLDYPSILALQAKVRRVVAGLGVGAHFEAWGYDMDIVREVDWFDVVEPTPGLQIHVTPARHFSGRTLTRNRSLWVGFALVSPERRLFFSGDSGYAPHFVEIGRRLGPFDWVALDMGQYDPRWANVHMNPEQAAQAAEDLRAKVLTPAHAGRFSISPHDWDDPFKRITVASQGRSYALWTPEIGRPIHLDGRAQAFSAWWEEASSFKPGFTPFFTARISAITLTAISAGVLLPM</sequence>
<dbReference type="Gene3D" id="3.60.15.10">
    <property type="entry name" value="Ribonuclease Z/Hydroxyacylglutathione hydrolase-like"/>
    <property type="match status" value="1"/>
</dbReference>
<dbReference type="Proteomes" id="UP000011700">
    <property type="component" value="Unassembled WGS sequence"/>
</dbReference>
<proteinExistence type="predicted"/>
<dbReference type="eggNOG" id="COG2220">
    <property type="taxonomic scope" value="Bacteria"/>
</dbReference>
<dbReference type="PANTHER" id="PTHR15032">
    <property type="entry name" value="N-ACYL-PHOSPHATIDYLETHANOLAMINE-HYDROLYZING PHOSPHOLIPASE D"/>
    <property type="match status" value="1"/>
</dbReference>
<evidence type="ECO:0000313" key="2">
    <source>
        <dbReference type="EMBL" id="EMD98901.1"/>
    </source>
</evidence>
<dbReference type="Pfam" id="PF12706">
    <property type="entry name" value="Lactamase_B_2"/>
    <property type="match status" value="1"/>
</dbReference>
<protein>
    <recommendedName>
        <fullName evidence="1">Metallo-beta-lactamase domain-containing protein</fullName>
    </recommendedName>
</protein>
<comment type="caution">
    <text evidence="2">The sequence shown here is derived from an EMBL/GenBank/DDBJ whole genome shotgun (WGS) entry which is preliminary data.</text>
</comment>
<dbReference type="GO" id="GO:0005737">
    <property type="term" value="C:cytoplasm"/>
    <property type="evidence" value="ECO:0007669"/>
    <property type="project" value="TreeGrafter"/>
</dbReference>
<dbReference type="InterPro" id="IPR036866">
    <property type="entry name" value="RibonucZ/Hydroxyglut_hydro"/>
</dbReference>
<dbReference type="EMBL" id="AOBS01000070">
    <property type="protein sequence ID" value="EMD98901.1"/>
    <property type="molecule type" value="Genomic_DNA"/>
</dbReference>
<feature type="domain" description="Metallo-beta-lactamase" evidence="1">
    <location>
        <begin position="124"/>
        <end position="318"/>
    </location>
</feature>
<dbReference type="InterPro" id="IPR001279">
    <property type="entry name" value="Metallo-B-lactamas"/>
</dbReference>
<gene>
    <name evidence="2" type="ORF">B381_17139</name>
</gene>